<proteinExistence type="predicted"/>
<feature type="region of interest" description="Disordered" evidence="1">
    <location>
        <begin position="538"/>
        <end position="612"/>
    </location>
</feature>
<feature type="compositionally biased region" description="Pro residues" evidence="1">
    <location>
        <begin position="548"/>
        <end position="557"/>
    </location>
</feature>
<reference evidence="2" key="1">
    <citation type="journal article" date="2020" name="Nat. Commun.">
        <title>Large-scale genome sequencing of mycorrhizal fungi provides insights into the early evolution of symbiotic traits.</title>
        <authorList>
            <person name="Miyauchi S."/>
            <person name="Kiss E."/>
            <person name="Kuo A."/>
            <person name="Drula E."/>
            <person name="Kohler A."/>
            <person name="Sanchez-Garcia M."/>
            <person name="Morin E."/>
            <person name="Andreopoulos B."/>
            <person name="Barry K.W."/>
            <person name="Bonito G."/>
            <person name="Buee M."/>
            <person name="Carver A."/>
            <person name="Chen C."/>
            <person name="Cichocki N."/>
            <person name="Clum A."/>
            <person name="Culley D."/>
            <person name="Crous P.W."/>
            <person name="Fauchery L."/>
            <person name="Girlanda M."/>
            <person name="Hayes R.D."/>
            <person name="Keri Z."/>
            <person name="LaButti K."/>
            <person name="Lipzen A."/>
            <person name="Lombard V."/>
            <person name="Magnuson J."/>
            <person name="Maillard F."/>
            <person name="Murat C."/>
            <person name="Nolan M."/>
            <person name="Ohm R.A."/>
            <person name="Pangilinan J."/>
            <person name="Pereira M.F."/>
            <person name="Perotto S."/>
            <person name="Peter M."/>
            <person name="Pfister S."/>
            <person name="Riley R."/>
            <person name="Sitrit Y."/>
            <person name="Stielow J.B."/>
            <person name="Szollosi G."/>
            <person name="Zifcakova L."/>
            <person name="Stursova M."/>
            <person name="Spatafora J.W."/>
            <person name="Tedersoo L."/>
            <person name="Vaario L.M."/>
            <person name="Yamada A."/>
            <person name="Yan M."/>
            <person name="Wang P."/>
            <person name="Xu J."/>
            <person name="Bruns T."/>
            <person name="Baldrian P."/>
            <person name="Vilgalys R."/>
            <person name="Dunand C."/>
            <person name="Henrissat B."/>
            <person name="Grigoriev I.V."/>
            <person name="Hibbett D."/>
            <person name="Nagy L.G."/>
            <person name="Martin F.M."/>
        </authorList>
    </citation>
    <scope>NUCLEOTIDE SEQUENCE</scope>
    <source>
        <strain evidence="2">UP504</strain>
    </source>
</reference>
<feature type="compositionally biased region" description="Pro residues" evidence="1">
    <location>
        <begin position="490"/>
        <end position="506"/>
    </location>
</feature>
<dbReference type="EMBL" id="MU128965">
    <property type="protein sequence ID" value="KAF9514074.1"/>
    <property type="molecule type" value="Genomic_DNA"/>
</dbReference>
<evidence type="ECO:0000313" key="2">
    <source>
        <dbReference type="EMBL" id="KAF9514074.1"/>
    </source>
</evidence>
<sequence length="612" mass="64158">MAENGVAPPLYSQHQDEPSGVQILVTPANNAADFQVGYLGADDHASIEGEVQIKAVTIVLSTVESIDSHVIELATSEVLLFSSPSQATSSQTVPSIDPIEVTIESPIHMAVQIPRAIYRVHEPIPLYITIPPPDRSLLESEKSASPYAGAPHTSVLTRTGAACRFHSTRPVQIRLVLHPSESENGDASLSTGSITQATLLHHVSFHVQCQVAFTLSGTQSSSTASVSIPLVLLPPLAPAPNGDIDEEIDIAYHKKHDAPPVKTTRQDDYDIGEGTSRTTDVHSSALHSPPPPFFESNSFLASPSVSAPPFFDDSRDEIQIPPHNVDAQLPPPSFDAGHPNGRVDEVHDGHVDNPIPSSLAESGSHLPSFIESESEARAAGSETNPPFPYWVPDSRSDQEEFPSQQYDGISHSLFQSANSAGGSAHMGAAVPGASSHVTSLPLNMIDSLRLSNDPGVVTTGLAQLIDEARDDVGQLTSGTINVDSANQDISPPPPPAMDDPSDPPPAIDEGIHALSEIERDRRERAIVEAAVAGGNGGVHALSAGRGDAPPPLTPPPRLLETGTMGVGVVGVPLPLASQGSGEEGGRPPPYLGVSQPVSSPAAPGPPPYIDDL</sequence>
<protein>
    <submittedName>
        <fullName evidence="2">Uncharacterized protein</fullName>
    </submittedName>
</protein>
<name>A0A9P6DWS8_9AGAM</name>
<organism evidence="2 3">
    <name type="scientific">Hydnum rufescens UP504</name>
    <dbReference type="NCBI Taxonomy" id="1448309"/>
    <lineage>
        <taxon>Eukaryota</taxon>
        <taxon>Fungi</taxon>
        <taxon>Dikarya</taxon>
        <taxon>Basidiomycota</taxon>
        <taxon>Agaricomycotina</taxon>
        <taxon>Agaricomycetes</taxon>
        <taxon>Cantharellales</taxon>
        <taxon>Hydnaceae</taxon>
        <taxon>Hydnum</taxon>
    </lineage>
</organism>
<gene>
    <name evidence="2" type="ORF">BS47DRAFT_1343570</name>
</gene>
<feature type="compositionally biased region" description="Low complexity" evidence="1">
    <location>
        <begin position="592"/>
        <end position="601"/>
    </location>
</feature>
<dbReference type="AlphaFoldDB" id="A0A9P6DWS8"/>
<keyword evidence="3" id="KW-1185">Reference proteome</keyword>
<feature type="region of interest" description="Disordered" evidence="1">
    <location>
        <begin position="258"/>
        <end position="286"/>
    </location>
</feature>
<feature type="region of interest" description="Disordered" evidence="1">
    <location>
        <begin position="482"/>
        <end position="509"/>
    </location>
</feature>
<dbReference type="OrthoDB" id="3357813at2759"/>
<evidence type="ECO:0000313" key="3">
    <source>
        <dbReference type="Proteomes" id="UP000886523"/>
    </source>
</evidence>
<dbReference type="Proteomes" id="UP000886523">
    <property type="component" value="Unassembled WGS sequence"/>
</dbReference>
<evidence type="ECO:0000256" key="1">
    <source>
        <dbReference type="SAM" id="MobiDB-lite"/>
    </source>
</evidence>
<feature type="compositionally biased region" description="Polar residues" evidence="1">
    <location>
        <begin position="275"/>
        <end position="286"/>
    </location>
</feature>
<comment type="caution">
    <text evidence="2">The sequence shown here is derived from an EMBL/GenBank/DDBJ whole genome shotgun (WGS) entry which is preliminary data.</text>
</comment>
<accession>A0A9P6DWS8</accession>
<feature type="compositionally biased region" description="Pro residues" evidence="1">
    <location>
        <begin position="602"/>
        <end position="612"/>
    </location>
</feature>